<accession>A0A0D9VHH6</accession>
<dbReference type="AlphaFoldDB" id="A0A0D9VHH6"/>
<reference evidence="2" key="2">
    <citation type="submission" date="2013-12" db="EMBL/GenBank/DDBJ databases">
        <authorList>
            <person name="Yu Y."/>
            <person name="Lee S."/>
            <person name="de Baynast K."/>
            <person name="Wissotski M."/>
            <person name="Liu L."/>
            <person name="Talag J."/>
            <person name="Goicoechea J."/>
            <person name="Angelova A."/>
            <person name="Jetty R."/>
            <person name="Kudrna D."/>
            <person name="Golser W."/>
            <person name="Rivera L."/>
            <person name="Zhang J."/>
            <person name="Wing R."/>
        </authorList>
    </citation>
    <scope>NUCLEOTIDE SEQUENCE</scope>
</reference>
<dbReference type="Gramene" id="LPERR02G17620.1">
    <property type="protein sequence ID" value="LPERR02G17620.1"/>
    <property type="gene ID" value="LPERR02G17620"/>
</dbReference>
<organism evidence="1 2">
    <name type="scientific">Leersia perrieri</name>
    <dbReference type="NCBI Taxonomy" id="77586"/>
    <lineage>
        <taxon>Eukaryota</taxon>
        <taxon>Viridiplantae</taxon>
        <taxon>Streptophyta</taxon>
        <taxon>Embryophyta</taxon>
        <taxon>Tracheophyta</taxon>
        <taxon>Spermatophyta</taxon>
        <taxon>Magnoliopsida</taxon>
        <taxon>Liliopsida</taxon>
        <taxon>Poales</taxon>
        <taxon>Poaceae</taxon>
        <taxon>BOP clade</taxon>
        <taxon>Oryzoideae</taxon>
        <taxon>Oryzeae</taxon>
        <taxon>Oryzinae</taxon>
        <taxon>Leersia</taxon>
    </lineage>
</organism>
<dbReference type="EnsemblPlants" id="LPERR02G17620.1">
    <property type="protein sequence ID" value="LPERR02G17620.1"/>
    <property type="gene ID" value="LPERR02G17620"/>
</dbReference>
<reference evidence="1 2" key="1">
    <citation type="submission" date="2012-08" db="EMBL/GenBank/DDBJ databases">
        <title>Oryza genome evolution.</title>
        <authorList>
            <person name="Wing R.A."/>
        </authorList>
    </citation>
    <scope>NUCLEOTIDE SEQUENCE</scope>
</reference>
<evidence type="ECO:0000313" key="2">
    <source>
        <dbReference type="Proteomes" id="UP000032180"/>
    </source>
</evidence>
<sequence>MAQGCRCGDGEVASIGGGPAALLWVGDGVTPAMTRRGQSASGRRPSPMATLLTDERRHAPGASLAALWPDLGSWRSDLITSGLRRACGGAGGCIEAALPSAVPRTDPAPLRQIRMFGATRRLVGRTEALLLEAAAGLLHLGKSVRSTERSWQGGPWRCSAEARWRGALAELEARRGTHGVSGVACDPLLLSLGLVRPAPSFGGSARFYVGLSSAWRGGRQDNGKVFWRPEGDAGNQTEAELSSAPAGGCFRLATGFFPDFRPLAATPLPTKDGHVGWASVGERGSILLSHPLPIQPNCVDGSGARRLSNFLLLASGRRGAGAVATR</sequence>
<dbReference type="Proteomes" id="UP000032180">
    <property type="component" value="Chromosome 2"/>
</dbReference>
<dbReference type="HOGENOM" id="CLU_853544_0_0_1"/>
<name>A0A0D9VHH6_9ORYZ</name>
<keyword evidence="2" id="KW-1185">Reference proteome</keyword>
<proteinExistence type="predicted"/>
<protein>
    <submittedName>
        <fullName evidence="1">Uncharacterized protein</fullName>
    </submittedName>
</protein>
<reference evidence="1" key="3">
    <citation type="submission" date="2015-04" db="UniProtKB">
        <authorList>
            <consortium name="EnsemblPlants"/>
        </authorList>
    </citation>
    <scope>IDENTIFICATION</scope>
</reference>
<evidence type="ECO:0000313" key="1">
    <source>
        <dbReference type="EnsemblPlants" id="LPERR02G17620.1"/>
    </source>
</evidence>